<proteinExistence type="inferred from homology"/>
<dbReference type="OMA" id="RRIDSWE"/>
<keyword evidence="14" id="KW-1185">Reference proteome</keyword>
<name>A0A022R595_ERYGU</name>
<evidence type="ECO:0000256" key="7">
    <source>
        <dbReference type="ARBA" id="ARBA00022737"/>
    </source>
</evidence>
<evidence type="ECO:0000259" key="12">
    <source>
        <dbReference type="Pfam" id="PF23559"/>
    </source>
</evidence>
<keyword evidence="7" id="KW-0677">Repeat</keyword>
<evidence type="ECO:0000259" key="11">
    <source>
        <dbReference type="Pfam" id="PF00931"/>
    </source>
</evidence>
<feature type="domain" description="Disease resistance protein winged helix" evidence="12">
    <location>
        <begin position="410"/>
        <end position="481"/>
    </location>
</feature>
<dbReference type="InterPro" id="IPR032675">
    <property type="entry name" value="LRR_dom_sf"/>
</dbReference>
<dbReference type="AlphaFoldDB" id="A0A022R595"/>
<dbReference type="InterPro" id="IPR036388">
    <property type="entry name" value="WH-like_DNA-bd_sf"/>
</dbReference>
<evidence type="ECO:0000256" key="10">
    <source>
        <dbReference type="ARBA" id="ARBA00022840"/>
    </source>
</evidence>
<evidence type="ECO:0000256" key="3">
    <source>
        <dbReference type="ARBA" id="ARBA00008894"/>
    </source>
</evidence>
<keyword evidence="10" id="KW-0067">ATP-binding</keyword>
<dbReference type="FunFam" id="1.10.10.10:FF:000322">
    <property type="entry name" value="Probable disease resistance protein At1g63360"/>
    <property type="match status" value="1"/>
</dbReference>
<evidence type="ECO:0000256" key="1">
    <source>
        <dbReference type="ARBA" id="ARBA00002074"/>
    </source>
</evidence>
<dbReference type="InterPro" id="IPR042197">
    <property type="entry name" value="Apaf_helical"/>
</dbReference>
<dbReference type="PRINTS" id="PR00364">
    <property type="entry name" value="DISEASERSIST"/>
</dbReference>
<keyword evidence="4" id="KW-0963">Cytoplasm</keyword>
<dbReference type="Gene3D" id="3.80.10.10">
    <property type="entry name" value="Ribonuclease Inhibitor"/>
    <property type="match status" value="1"/>
</dbReference>
<dbReference type="Gene3D" id="1.20.5.4130">
    <property type="match status" value="1"/>
</dbReference>
<dbReference type="GO" id="GO:0005737">
    <property type="term" value="C:cytoplasm"/>
    <property type="evidence" value="ECO:0007669"/>
    <property type="project" value="UniProtKB-SubCell"/>
</dbReference>
<dbReference type="FunFam" id="3.40.50.300:FF:001091">
    <property type="entry name" value="Probable disease resistance protein At1g61300"/>
    <property type="match status" value="1"/>
</dbReference>
<comment type="similarity">
    <text evidence="3">Belongs to the disease resistance NB-LRR family.</text>
</comment>
<dbReference type="OrthoDB" id="909160at2759"/>
<dbReference type="GO" id="GO:0009626">
    <property type="term" value="P:plant-type hypersensitive response"/>
    <property type="evidence" value="ECO:0007669"/>
    <property type="project" value="UniProtKB-KW"/>
</dbReference>
<dbReference type="KEGG" id="egt:105961811"/>
<dbReference type="GO" id="GO:0051607">
    <property type="term" value="P:defense response to virus"/>
    <property type="evidence" value="ECO:0007669"/>
    <property type="project" value="UniProtKB-ARBA"/>
</dbReference>
<evidence type="ECO:0000256" key="9">
    <source>
        <dbReference type="ARBA" id="ARBA00022821"/>
    </source>
</evidence>
<organism evidence="13 14">
    <name type="scientific">Erythranthe guttata</name>
    <name type="common">Yellow monkey flower</name>
    <name type="synonym">Mimulus guttatus</name>
    <dbReference type="NCBI Taxonomy" id="4155"/>
    <lineage>
        <taxon>Eukaryota</taxon>
        <taxon>Viridiplantae</taxon>
        <taxon>Streptophyta</taxon>
        <taxon>Embryophyta</taxon>
        <taxon>Tracheophyta</taxon>
        <taxon>Spermatophyta</taxon>
        <taxon>Magnoliopsida</taxon>
        <taxon>eudicotyledons</taxon>
        <taxon>Gunneridae</taxon>
        <taxon>Pentapetalae</taxon>
        <taxon>asterids</taxon>
        <taxon>lamiids</taxon>
        <taxon>Lamiales</taxon>
        <taxon>Phrymaceae</taxon>
        <taxon>Erythranthe</taxon>
    </lineage>
</organism>
<dbReference type="Gene3D" id="3.40.50.300">
    <property type="entry name" value="P-loop containing nucleotide triphosphate hydrolases"/>
    <property type="match status" value="1"/>
</dbReference>
<comment type="function">
    <text evidence="1">Confers resistance to late blight (Phytophthora infestans) races carrying the avirulence gene Avr1. Resistance proteins guard the plant against pathogens that contain an appropriate avirulence protein via an indirect interaction with this avirulence protein. That triggers a defense system including the hypersensitive response, which restricts the pathogen growth.</text>
</comment>
<dbReference type="Gene3D" id="1.10.10.10">
    <property type="entry name" value="Winged helix-like DNA-binding domain superfamily/Winged helix DNA-binding domain"/>
    <property type="match status" value="1"/>
</dbReference>
<dbReference type="Pfam" id="PF00931">
    <property type="entry name" value="NB-ARC"/>
    <property type="match status" value="1"/>
</dbReference>
<sequence length="895" mass="104021">MAAYAALISVMNIIEQIQLHPHPPISLDQFQIEPLVKNVTFFLDFLECYSQLISSQDTYHLLESRIANTTYAVQDIIESHIVDQIHGANIGSDKEFYNGLTEVIQEMDFIKKEVMQMKENNMGLFLHKDSSTVDIGPLRSRFTGQNATVGFDDVMEEMMDMLTGRQSTRQIIPIVGMGGIGKTTLARNLYGSRLIVRHFDMLAWATISQEYSMRGILLEILLCIKSQESKETYSAMREDELGLVLHKTLIGRRYLIIMDDMWSIEAWELVKFFFPDNNNGSRIIVTTRLRIVASQLTDSCGIEMSFLDDDQSWNLLCRNVFGEQDCPNLELEEIGKEIAKSCKGLPLSIVVIGGLLAKSERTREYWEYVLENISSIVNLEDNERCLRILNMSYDHLSVHLKPCFLYLGSVFPEDDKIRVSWLIKLWVAEGFLKPKSGKSMELVAEEYLKDLIERNLVLVHTRGSSGKIKFCIIHDLLRDLCLRQAEKEKFVCVFTRNNHSSLDARQIETQHRICIHRGKWEEELDIPRMSHAVQSASLTRSMICDFKEVLPSLNMRLLRVLKSNDRALHYGDIYSIEAIFQLVNSRYLAFRVDWMQISKYLSSLHHIWNLQTLIVYGAWNTIAPPEIWKMHQLRHIEFIMLDLPDPEMDGRDQDKIIVLENLQTLLQIRNFKCSEEVVKRIPNVKKLRLYYQDVEELSSFCLNNLCRLEKLESLGCYFAPEKEPIIRNHMLQNLDFPHSLKKLSLYRTRLHWGDMAIKIGSLPFLQVLKLESNAFCGDEWETIEGQFSNLKFLLIEGCGELRYWRTESSHFPCLEQLSLRDLYILEEIPWDIGEIPTLETIVLKYCSHSAVISAKEIVEEQLENGNEDLRVRVYFWKHYQLENLVTTPNFQVEIH</sequence>
<accession>A0A022R595</accession>
<dbReference type="Pfam" id="PF23559">
    <property type="entry name" value="WHD_DRP"/>
    <property type="match status" value="1"/>
</dbReference>
<dbReference type="InterPro" id="IPR058922">
    <property type="entry name" value="WHD_DRP"/>
</dbReference>
<evidence type="ECO:0000256" key="2">
    <source>
        <dbReference type="ARBA" id="ARBA00004496"/>
    </source>
</evidence>
<dbReference type="FunFam" id="1.10.8.430:FF:000003">
    <property type="entry name" value="Probable disease resistance protein At5g66910"/>
    <property type="match status" value="1"/>
</dbReference>
<comment type="subcellular location">
    <subcellularLocation>
        <location evidence="2">Cytoplasm</location>
    </subcellularLocation>
</comment>
<dbReference type="Gene3D" id="1.10.8.430">
    <property type="entry name" value="Helical domain of apoptotic protease-activating factors"/>
    <property type="match status" value="1"/>
</dbReference>
<dbReference type="EMBL" id="KI630748">
    <property type="protein sequence ID" value="EYU33970.1"/>
    <property type="molecule type" value="Genomic_DNA"/>
</dbReference>
<dbReference type="PANTHER" id="PTHR23155:SF1152">
    <property type="entry name" value="AAA+ ATPASE DOMAIN-CONTAINING PROTEIN"/>
    <property type="match status" value="1"/>
</dbReference>
<evidence type="ECO:0000313" key="13">
    <source>
        <dbReference type="EMBL" id="EYU33970.1"/>
    </source>
</evidence>
<dbReference type="InterPro" id="IPR002182">
    <property type="entry name" value="NB-ARC"/>
</dbReference>
<keyword evidence="9" id="KW-0611">Plant defense</keyword>
<dbReference type="GO" id="GO:0005524">
    <property type="term" value="F:ATP binding"/>
    <property type="evidence" value="ECO:0007669"/>
    <property type="project" value="UniProtKB-KW"/>
</dbReference>
<reference evidence="13 14" key="1">
    <citation type="journal article" date="2013" name="Proc. Natl. Acad. Sci. U.S.A.">
        <title>Fine-scale variation in meiotic recombination in Mimulus inferred from population shotgun sequencing.</title>
        <authorList>
            <person name="Hellsten U."/>
            <person name="Wright K.M."/>
            <person name="Jenkins J."/>
            <person name="Shu S."/>
            <person name="Yuan Y."/>
            <person name="Wessler S.R."/>
            <person name="Schmutz J."/>
            <person name="Willis J.H."/>
            <person name="Rokhsar D.S."/>
        </authorList>
    </citation>
    <scope>NUCLEOTIDE SEQUENCE [LARGE SCALE GENOMIC DNA]</scope>
    <source>
        <strain evidence="14">cv. DUN x IM62</strain>
    </source>
</reference>
<evidence type="ECO:0000313" key="14">
    <source>
        <dbReference type="Proteomes" id="UP000030748"/>
    </source>
</evidence>
<keyword evidence="8" id="KW-0547">Nucleotide-binding</keyword>
<dbReference type="Proteomes" id="UP000030748">
    <property type="component" value="Unassembled WGS sequence"/>
</dbReference>
<dbReference type="InterPro" id="IPR027417">
    <property type="entry name" value="P-loop_NTPase"/>
</dbReference>
<evidence type="ECO:0000256" key="6">
    <source>
        <dbReference type="ARBA" id="ARBA00022667"/>
    </source>
</evidence>
<evidence type="ECO:0000256" key="5">
    <source>
        <dbReference type="ARBA" id="ARBA00022614"/>
    </source>
</evidence>
<dbReference type="SUPFAM" id="SSF52540">
    <property type="entry name" value="P-loop containing nucleoside triphosphate hydrolases"/>
    <property type="match status" value="1"/>
</dbReference>
<dbReference type="SUPFAM" id="SSF52058">
    <property type="entry name" value="L domain-like"/>
    <property type="match status" value="1"/>
</dbReference>
<evidence type="ECO:0000256" key="8">
    <source>
        <dbReference type="ARBA" id="ARBA00022741"/>
    </source>
</evidence>
<dbReference type="PhylomeDB" id="A0A022R595"/>
<gene>
    <name evidence="13" type="ORF">MIMGU_mgv1a018989mg</name>
</gene>
<keyword evidence="5" id="KW-0433">Leucine-rich repeat</keyword>
<dbReference type="PANTHER" id="PTHR23155">
    <property type="entry name" value="DISEASE RESISTANCE PROTEIN RP"/>
    <property type="match status" value="1"/>
</dbReference>
<dbReference type="InterPro" id="IPR044974">
    <property type="entry name" value="Disease_R_plants"/>
</dbReference>
<keyword evidence="6" id="KW-0381">Hypersensitive response</keyword>
<dbReference type="GO" id="GO:0043531">
    <property type="term" value="F:ADP binding"/>
    <property type="evidence" value="ECO:0007669"/>
    <property type="project" value="InterPro"/>
</dbReference>
<feature type="domain" description="NB-ARC" evidence="11">
    <location>
        <begin position="153"/>
        <end position="325"/>
    </location>
</feature>
<evidence type="ECO:0000256" key="4">
    <source>
        <dbReference type="ARBA" id="ARBA00022490"/>
    </source>
</evidence>
<protein>
    <submittedName>
        <fullName evidence="13">Uncharacterized protein</fullName>
    </submittedName>
</protein>
<dbReference type="eggNOG" id="KOG4658">
    <property type="taxonomic scope" value="Eukaryota"/>
</dbReference>